<dbReference type="PROSITE" id="PS00279">
    <property type="entry name" value="MACPF_1"/>
    <property type="match status" value="1"/>
</dbReference>
<dbReference type="GO" id="GO:0001771">
    <property type="term" value="P:immunological synapse formation"/>
    <property type="evidence" value="ECO:0007669"/>
    <property type="project" value="TreeGrafter"/>
</dbReference>
<reference evidence="12" key="1">
    <citation type="journal article" date="2023" name="Science">
        <title>Genome structures resolve the early diversification of teleost fishes.</title>
        <authorList>
            <person name="Parey E."/>
            <person name="Louis A."/>
            <person name="Montfort J."/>
            <person name="Bouchez O."/>
            <person name="Roques C."/>
            <person name="Iampietro C."/>
            <person name="Lluch J."/>
            <person name="Castinel A."/>
            <person name="Donnadieu C."/>
            <person name="Desvignes T."/>
            <person name="Floi Bucao C."/>
            <person name="Jouanno E."/>
            <person name="Wen M."/>
            <person name="Mejri S."/>
            <person name="Dirks R."/>
            <person name="Jansen H."/>
            <person name="Henkel C."/>
            <person name="Chen W.J."/>
            <person name="Zahm M."/>
            <person name="Cabau C."/>
            <person name="Klopp C."/>
            <person name="Thompson A.W."/>
            <person name="Robinson-Rechavi M."/>
            <person name="Braasch I."/>
            <person name="Lecointre G."/>
            <person name="Bobe J."/>
            <person name="Postlethwait J.H."/>
            <person name="Berthelot C."/>
            <person name="Roest Crollius H."/>
            <person name="Guiguen Y."/>
        </authorList>
    </citation>
    <scope>NUCLEOTIDE SEQUENCE</scope>
    <source>
        <strain evidence="12">Concon-B</strain>
    </source>
</reference>
<evidence type="ECO:0000259" key="10">
    <source>
        <dbReference type="PROSITE" id="PS50004"/>
    </source>
</evidence>
<dbReference type="EMBL" id="JAFJMO010000016">
    <property type="protein sequence ID" value="KAJ8253527.1"/>
    <property type="molecule type" value="Genomic_DNA"/>
</dbReference>
<keyword evidence="9" id="KW-0812">Transmembrane</keyword>
<dbReference type="PROSITE" id="PS50004">
    <property type="entry name" value="C2"/>
    <property type="match status" value="1"/>
</dbReference>
<keyword evidence="8" id="KW-1015">Disulfide bond</keyword>
<evidence type="ECO:0000256" key="2">
    <source>
        <dbReference type="ARBA" id="ARBA00004613"/>
    </source>
</evidence>
<name>A0A9Q1CZF6_CONCO</name>
<sequence length="684" mass="76206">MHCPLVETKVVASSSRAHSSLCISQAWASSFLFLTTSLLFVFSNLSTFCCSSPSCSWPVRSGASLRLVQAGVSQTPERPSRRKSCNRHNFLHKLPPLHAVMFSFISAFWVGLLLCLPLPTSQYCNTGLASECKEAELVPGSNLAGEGFDITQMKRKGAYVLNMNDWKRKDKTCTICKNPYLDGKMQKLPLSVVDWRANHQCSLKVASTLYQSSESLVSSSLNSVENNWKVNLEASVKTAKGSLMMAGTHSKMAEFSMEKTKKDKFSFTSHQMSCRYYSYRVSNRPRKNPEFLRSVKLLPKAYTQESKQRYYKLIDNFGTHFITKVELGGSVHSVTSIKQCQAALQGLNAEEVKMCLDVEAAASVGDNTLTTEVKHCQTATDKLENKASFSSSFNDRMTEIKGGHTTDAELLFSANKDPGAYKEWLSSLPLSPDLLSYSLDALHELLPTSDPARQHLRKAISHYILEKSLWKNCSAPCQVGIKTHPQDSCICNCHNNPHVTPDCCPTKKGMARVNVTVQKAVGLWGDYNTGTDGYVKLFLSKREVGRTRVIWNNNSPSWDYPIDLGVVQLLPDHQIKFEVWDEDSKWDDDHLGGCSVQLIAGVKTDICKLSHGELYYKTEVVCAPSLGGPACNNYVGSPMNSHLEKAYVSRHARPVPREMLTEMGVFLDKDPLFANHSISRLTKN</sequence>
<evidence type="ECO:0000256" key="6">
    <source>
        <dbReference type="ARBA" id="ARBA00022852"/>
    </source>
</evidence>
<evidence type="ECO:0000259" key="11">
    <source>
        <dbReference type="PROSITE" id="PS51412"/>
    </source>
</evidence>
<keyword evidence="7 9" id="KW-0472">Membrane</keyword>
<evidence type="ECO:0000256" key="8">
    <source>
        <dbReference type="ARBA" id="ARBA00023157"/>
    </source>
</evidence>
<feature type="transmembrane region" description="Helical" evidence="9">
    <location>
        <begin position="23"/>
        <end position="42"/>
    </location>
</feature>
<evidence type="ECO:0000256" key="5">
    <source>
        <dbReference type="ARBA" id="ARBA00022729"/>
    </source>
</evidence>
<dbReference type="GO" id="GO:0016020">
    <property type="term" value="C:membrane"/>
    <property type="evidence" value="ECO:0007669"/>
    <property type="project" value="UniProtKB-SubCell"/>
</dbReference>
<dbReference type="InterPro" id="IPR000008">
    <property type="entry name" value="C2_dom"/>
</dbReference>
<accession>A0A9Q1CZF6</accession>
<dbReference type="PANTHER" id="PTHR46096">
    <property type="entry name" value="PERFORIN-1"/>
    <property type="match status" value="1"/>
</dbReference>
<dbReference type="PROSITE" id="PS51412">
    <property type="entry name" value="MACPF_2"/>
    <property type="match status" value="1"/>
</dbReference>
<dbReference type="InterPro" id="IPR052784">
    <property type="entry name" value="Perforin-1_pore-forming"/>
</dbReference>
<keyword evidence="5" id="KW-0732">Signal</keyword>
<comment type="caution">
    <text evidence="12">The sequence shown here is derived from an EMBL/GenBank/DDBJ whole genome shotgun (WGS) entry which is preliminary data.</text>
</comment>
<evidence type="ECO:0000313" key="12">
    <source>
        <dbReference type="EMBL" id="KAJ8253527.1"/>
    </source>
</evidence>
<evidence type="ECO:0000256" key="9">
    <source>
        <dbReference type="SAM" id="Phobius"/>
    </source>
</evidence>
<dbReference type="PANTHER" id="PTHR46096:SF3">
    <property type="entry name" value="PERFORIN-1"/>
    <property type="match status" value="1"/>
</dbReference>
<feature type="transmembrane region" description="Helical" evidence="9">
    <location>
        <begin position="97"/>
        <end position="119"/>
    </location>
</feature>
<evidence type="ECO:0000313" key="13">
    <source>
        <dbReference type="Proteomes" id="UP001152803"/>
    </source>
</evidence>
<feature type="domain" description="MACPF" evidence="11">
    <location>
        <begin position="128"/>
        <end position="471"/>
    </location>
</feature>
<dbReference type="InterPro" id="IPR020864">
    <property type="entry name" value="MACPF"/>
</dbReference>
<dbReference type="Proteomes" id="UP001152803">
    <property type="component" value="Unassembled WGS sequence"/>
</dbReference>
<protein>
    <recommendedName>
        <fullName evidence="14">Perforin-1-like</fullName>
    </recommendedName>
</protein>
<keyword evidence="13" id="KW-1185">Reference proteome</keyword>
<dbReference type="Pfam" id="PF00168">
    <property type="entry name" value="C2"/>
    <property type="match status" value="1"/>
</dbReference>
<dbReference type="SUPFAM" id="SSF49562">
    <property type="entry name" value="C2 domain (Calcium/lipid-binding domain, CaLB)"/>
    <property type="match status" value="1"/>
</dbReference>
<organism evidence="12 13">
    <name type="scientific">Conger conger</name>
    <name type="common">Conger eel</name>
    <name type="synonym">Muraena conger</name>
    <dbReference type="NCBI Taxonomy" id="82655"/>
    <lineage>
        <taxon>Eukaryota</taxon>
        <taxon>Metazoa</taxon>
        <taxon>Chordata</taxon>
        <taxon>Craniata</taxon>
        <taxon>Vertebrata</taxon>
        <taxon>Euteleostomi</taxon>
        <taxon>Actinopterygii</taxon>
        <taxon>Neopterygii</taxon>
        <taxon>Teleostei</taxon>
        <taxon>Anguilliformes</taxon>
        <taxon>Congridae</taxon>
        <taxon>Conger</taxon>
    </lineage>
</organism>
<comment type="similarity">
    <text evidence="3">Belongs to the complement C6/C7/C8/C9 family.</text>
</comment>
<dbReference type="GO" id="GO:0051607">
    <property type="term" value="P:defense response to virus"/>
    <property type="evidence" value="ECO:0007669"/>
    <property type="project" value="TreeGrafter"/>
</dbReference>
<keyword evidence="9" id="KW-1133">Transmembrane helix</keyword>
<proteinExistence type="inferred from homology"/>
<evidence type="ECO:0000256" key="4">
    <source>
        <dbReference type="ARBA" id="ARBA00022525"/>
    </source>
</evidence>
<dbReference type="Gene3D" id="2.60.40.150">
    <property type="entry name" value="C2 domain"/>
    <property type="match status" value="1"/>
</dbReference>
<keyword evidence="6" id="KW-0204">Cytolysis</keyword>
<dbReference type="GO" id="GO:0005576">
    <property type="term" value="C:extracellular region"/>
    <property type="evidence" value="ECO:0007669"/>
    <property type="project" value="UniProtKB-SubCell"/>
</dbReference>
<evidence type="ECO:0000256" key="3">
    <source>
        <dbReference type="ARBA" id="ARBA00009214"/>
    </source>
</evidence>
<dbReference type="OrthoDB" id="1366754at2759"/>
<evidence type="ECO:0000256" key="7">
    <source>
        <dbReference type="ARBA" id="ARBA00023136"/>
    </source>
</evidence>
<dbReference type="InterPro" id="IPR020863">
    <property type="entry name" value="MACPF_CS"/>
</dbReference>
<dbReference type="SMART" id="SM00457">
    <property type="entry name" value="MACPF"/>
    <property type="match status" value="1"/>
</dbReference>
<evidence type="ECO:0008006" key="14">
    <source>
        <dbReference type="Google" id="ProtNLM"/>
    </source>
</evidence>
<dbReference type="InterPro" id="IPR035892">
    <property type="entry name" value="C2_domain_sf"/>
</dbReference>
<comment type="subcellular location">
    <subcellularLocation>
        <location evidence="1">Membrane</location>
    </subcellularLocation>
    <subcellularLocation>
        <location evidence="2">Secreted</location>
    </subcellularLocation>
</comment>
<dbReference type="GO" id="GO:0022829">
    <property type="term" value="F:wide pore channel activity"/>
    <property type="evidence" value="ECO:0007669"/>
    <property type="project" value="TreeGrafter"/>
</dbReference>
<dbReference type="AlphaFoldDB" id="A0A9Q1CZF6"/>
<dbReference type="Pfam" id="PF01823">
    <property type="entry name" value="MACPF"/>
    <property type="match status" value="1"/>
</dbReference>
<feature type="domain" description="C2" evidence="10">
    <location>
        <begin position="493"/>
        <end position="611"/>
    </location>
</feature>
<dbReference type="SMART" id="SM00239">
    <property type="entry name" value="C2"/>
    <property type="match status" value="1"/>
</dbReference>
<keyword evidence="4" id="KW-0964">Secreted</keyword>
<dbReference type="GO" id="GO:0031640">
    <property type="term" value="P:killing of cells of another organism"/>
    <property type="evidence" value="ECO:0007669"/>
    <property type="project" value="UniProtKB-KW"/>
</dbReference>
<evidence type="ECO:0000256" key="1">
    <source>
        <dbReference type="ARBA" id="ARBA00004370"/>
    </source>
</evidence>
<gene>
    <name evidence="12" type="ORF">COCON_G00201390</name>
</gene>
<dbReference type="GO" id="GO:0001913">
    <property type="term" value="P:T cell mediated cytotoxicity"/>
    <property type="evidence" value="ECO:0007669"/>
    <property type="project" value="TreeGrafter"/>
</dbReference>